<evidence type="ECO:0000259" key="1">
    <source>
        <dbReference type="Pfam" id="PF02557"/>
    </source>
</evidence>
<evidence type="ECO:0000313" key="3">
    <source>
        <dbReference type="Proteomes" id="UP000811844"/>
    </source>
</evidence>
<feature type="domain" description="D-alanyl-D-alanine carboxypeptidase-like core" evidence="1">
    <location>
        <begin position="26"/>
        <end position="180"/>
    </location>
</feature>
<proteinExistence type="predicted"/>
<dbReference type="Pfam" id="PF02557">
    <property type="entry name" value="VanY"/>
    <property type="match status" value="1"/>
</dbReference>
<dbReference type="InterPro" id="IPR052179">
    <property type="entry name" value="DD-CPase-like"/>
</dbReference>
<accession>A0ABS5I143</accession>
<dbReference type="InterPro" id="IPR009045">
    <property type="entry name" value="Zn_M74/Hedgehog-like"/>
</dbReference>
<dbReference type="PANTHER" id="PTHR34385:SF1">
    <property type="entry name" value="PEPTIDOGLYCAN L-ALANYL-D-GLUTAMATE ENDOPEPTIDASE CWLK"/>
    <property type="match status" value="1"/>
</dbReference>
<gene>
    <name evidence="2" type="ORF">G3R48_03800</name>
</gene>
<reference evidence="2 3" key="1">
    <citation type="submission" date="2020-02" db="EMBL/GenBank/DDBJ databases">
        <title>Shewanella WXL01 sp. nov., a marine bacterium isolated from green algae in Luhuitou Fringing Reef (Northern South China Sea).</title>
        <authorList>
            <person name="Wang X."/>
        </authorList>
    </citation>
    <scope>NUCLEOTIDE SEQUENCE [LARGE SCALE GENOMIC DNA]</scope>
    <source>
        <strain evidence="2 3">MCCC 1A01895</strain>
    </source>
</reference>
<evidence type="ECO:0000313" key="2">
    <source>
        <dbReference type="EMBL" id="MBR9727120.1"/>
    </source>
</evidence>
<dbReference type="PANTHER" id="PTHR34385">
    <property type="entry name" value="D-ALANYL-D-ALANINE CARBOXYPEPTIDASE"/>
    <property type="match status" value="1"/>
</dbReference>
<sequence>MAELGSHHLDHLYGLNEQHLVEYQDRQLEVRTAEAFLQLQQCALQAGFDLQICSAYRGFERQCAIWNAKAQGRRPLLDAQSKPIDFALLSPEQIMQSILIWSAFPGSSRHHWGTDIDVFDANNINQQQLKLVTDEYLIGGPCYEMHRWLMAHAHEFGFYFPFQAGLSGVSPEPWHLSYYPVAQDYLERFDHLRLKSIINCASVDLKPQLLAVLPQLIDQYVSFVAPIPKTS</sequence>
<name>A0ABS5I143_9GAMM</name>
<keyword evidence="3" id="KW-1185">Reference proteome</keyword>
<dbReference type="EMBL" id="JAAIKR010000002">
    <property type="protein sequence ID" value="MBR9727120.1"/>
    <property type="molecule type" value="Genomic_DNA"/>
</dbReference>
<comment type="caution">
    <text evidence="2">The sequence shown here is derived from an EMBL/GenBank/DDBJ whole genome shotgun (WGS) entry which is preliminary data.</text>
</comment>
<dbReference type="Proteomes" id="UP000811844">
    <property type="component" value="Unassembled WGS sequence"/>
</dbReference>
<dbReference type="CDD" id="cd14847">
    <property type="entry name" value="DD-carboxypeptidase_like"/>
    <property type="match status" value="1"/>
</dbReference>
<dbReference type="Gene3D" id="3.30.1380.10">
    <property type="match status" value="1"/>
</dbReference>
<protein>
    <submittedName>
        <fullName evidence="2">M15 family metallopeptidase</fullName>
    </submittedName>
</protein>
<dbReference type="InterPro" id="IPR003709">
    <property type="entry name" value="VanY-like_core_dom"/>
</dbReference>
<dbReference type="SUPFAM" id="SSF55166">
    <property type="entry name" value="Hedgehog/DD-peptidase"/>
    <property type="match status" value="1"/>
</dbReference>
<organism evidence="2 3">
    <name type="scientific">Shewanella intestini</name>
    <dbReference type="NCBI Taxonomy" id="2017544"/>
    <lineage>
        <taxon>Bacteria</taxon>
        <taxon>Pseudomonadati</taxon>
        <taxon>Pseudomonadota</taxon>
        <taxon>Gammaproteobacteria</taxon>
        <taxon>Alteromonadales</taxon>
        <taxon>Shewanellaceae</taxon>
        <taxon>Shewanella</taxon>
    </lineage>
</organism>